<name>A0A437PR87_9BACT</name>
<evidence type="ECO:0000259" key="1">
    <source>
        <dbReference type="Pfam" id="PF10091"/>
    </source>
</evidence>
<dbReference type="InterPro" id="IPR019282">
    <property type="entry name" value="Glycoamylase-like_cons_dom"/>
</dbReference>
<gene>
    <name evidence="2" type="ORF">EOJ36_07110</name>
</gene>
<comment type="caution">
    <text evidence="2">The sequence shown here is derived from an EMBL/GenBank/DDBJ whole genome shotgun (WGS) entry which is preliminary data.</text>
</comment>
<dbReference type="Proteomes" id="UP000282832">
    <property type="component" value="Unassembled WGS sequence"/>
</dbReference>
<feature type="domain" description="Glycoamylase-like" evidence="1">
    <location>
        <begin position="319"/>
        <end position="532"/>
    </location>
</feature>
<evidence type="ECO:0000313" key="2">
    <source>
        <dbReference type="EMBL" id="RVU24775.1"/>
    </source>
</evidence>
<dbReference type="AlphaFoldDB" id="A0A437PR87"/>
<dbReference type="OrthoDB" id="5937621at2"/>
<protein>
    <submittedName>
        <fullName evidence="2">Beta-glucosidase</fullName>
    </submittedName>
</protein>
<proteinExistence type="predicted"/>
<keyword evidence="3" id="KW-1185">Reference proteome</keyword>
<dbReference type="PROSITE" id="PS51257">
    <property type="entry name" value="PROKAR_LIPOPROTEIN"/>
    <property type="match status" value="1"/>
</dbReference>
<evidence type="ECO:0000313" key="3">
    <source>
        <dbReference type="Proteomes" id="UP000282832"/>
    </source>
</evidence>
<sequence length="546" mass="62178">MKNTLIFLSLITLFACKKQQVIPQSDNFTIMSTRVGNAVDLNQFVGVNRIADLQIGFSSKIDKSKAQENVSLQQLNNQKNIPFELLYKNGDCTLIIKPKESFLFGTKYQARIFKNFSNLNGTTLETEQSFYLTTEIDTSKKFTTLSTDDLLTKIQQQTFKYFWDFGHPESGLSRERNSSGDIVTSGGSGFGIMAIVVAAERNFVTRQESVDRLNKITDFLLQKSERFHGAFPHWLNGKTGKAIAFSPKDNGADLVETSYLMQGLLTAREYYSQNTASESKLRKNITQLWNEVEWSWFTKNGEKKLYWHWSPTYGWDMNMPIKGWNECLITYILAASSPTFPIDKETYTKGWTENATFLNGKSYFGIKLPLGPAYGGPLFFSHYSFLGLNPKGLKDEFANYWDQNVAHSQINYAYCVNNPKKFYGYSSNCWGLTASDIQNGYTANDPTNDNGTITPTAAISSLPYTPVESMKAIQYFYYVLGDKTWKEYGFVDAFNLSNTWYADSFLAIDQGPIIIMIENYRTQLLWNQFGKSQEVKNGLKKLGFTY</sequence>
<accession>A0A437PR87</accession>
<reference evidence="2 3" key="1">
    <citation type="submission" date="2019-01" db="EMBL/GenBank/DDBJ databases">
        <authorList>
            <person name="Chen W.-M."/>
        </authorList>
    </citation>
    <scope>NUCLEOTIDE SEQUENCE [LARGE SCALE GENOMIC DNA]</scope>
    <source>
        <strain evidence="2 3">FSY-15</strain>
    </source>
</reference>
<dbReference type="Pfam" id="PF10091">
    <property type="entry name" value="Glycoamylase"/>
    <property type="match status" value="1"/>
</dbReference>
<dbReference type="Gene3D" id="1.50.10.140">
    <property type="match status" value="1"/>
</dbReference>
<dbReference type="EMBL" id="SACY01000003">
    <property type="protein sequence ID" value="RVU24775.1"/>
    <property type="molecule type" value="Genomic_DNA"/>
</dbReference>
<organism evidence="2 3">
    <name type="scientific">Sandaracinomonas limnophila</name>
    <dbReference type="NCBI Taxonomy" id="1862386"/>
    <lineage>
        <taxon>Bacteria</taxon>
        <taxon>Pseudomonadati</taxon>
        <taxon>Bacteroidota</taxon>
        <taxon>Cytophagia</taxon>
        <taxon>Cytophagales</taxon>
        <taxon>Flectobacillaceae</taxon>
        <taxon>Sandaracinomonas</taxon>
    </lineage>
</organism>